<dbReference type="Proteomes" id="UP000198820">
    <property type="component" value="Unassembled WGS sequence"/>
</dbReference>
<evidence type="ECO:0000259" key="4">
    <source>
        <dbReference type="Pfam" id="PF17162"/>
    </source>
</evidence>
<evidence type="ECO:0000256" key="1">
    <source>
        <dbReference type="SAM" id="SignalP"/>
    </source>
</evidence>
<feature type="domain" description="DUF5118" evidence="4">
    <location>
        <begin position="27"/>
        <end position="72"/>
    </location>
</feature>
<feature type="domain" description="DUF5117" evidence="3">
    <location>
        <begin position="85"/>
        <end position="271"/>
    </location>
</feature>
<sequence length="779" mass="89087">MRLLTLAFVLFFGTIYAQDDSSDSSDKFDKKLEKLSSQKGMITTYFGENSELFFEIPENLLNKDLLMVTRLRQLPANYSAYRNAGSKTSEQMIHFQKKGNRIDMIQVSTTNIADDDDPILISVQQNNFNPILASFKIEKEANNSFIIDVSKLYNDDSPSFNIIGERQKKEYKISGVDKSRSRIDEVKSFPKNTEIIHTLTYKVNKPPRGNSANTFTFQINHSIIELPEDLMPVRYTDPRVGWFSLKKYNYSSDKLKSDSYTIAKRWRLEPKDKKAYANGELVEPVKPIVYYLDPATPTKWIPYFIKGIEDWNKAFNKIGFKNAIIAKVAPTKEEDPDFSPEDVRYSTVRYVASTTRNAVGPSVADPRTGEIIESDIIWYHNHLRSYRNRYLLETGAANPKARTLDTPEEEIGEMMRRVISHEIGHALGLPHNMKASSAYPVDSLRSGKFTQKMGIAASIMDYARYNYVAQPGDENIRFIRKLGEYDMYTIDWGYRYFDGKTPEEIKAILKAMVDGKSMQKIYMFGGRNNDPDSQTENIGDDPIKASQYGLSNLKIVTQNLEEWTTPKGENYDELEELYGELLSVYRRYIYHVSSMIGGVHETLLNKGQDGTPYKVVSEEEQLQALAFLKENVWTTQNWLMPEELVSKFSSRGTLNRVVGINTSLLKRLLSTSKLNAMLNSNATLSGNGLNVMKLMKTLSKDIMAIKNPDLAERQLQAAFVNHLIDLSEDKNLAAEAKAYVAKHKKDLMKDLERKQKNNNDILSAHFLYLHEVLRKDAEQ</sequence>
<dbReference type="SUPFAM" id="SSF55486">
    <property type="entry name" value="Metalloproteases ('zincins'), catalytic domain"/>
    <property type="match status" value="1"/>
</dbReference>
<dbReference type="AlphaFoldDB" id="A0A1H4BRG1"/>
<dbReference type="InterPro" id="IPR034032">
    <property type="entry name" value="Zn_MMP-like_bac"/>
</dbReference>
<dbReference type="GO" id="GO:0008237">
    <property type="term" value="F:metallopeptidase activity"/>
    <property type="evidence" value="ECO:0007669"/>
    <property type="project" value="InterPro"/>
</dbReference>
<proteinExistence type="predicted"/>
<dbReference type="STRING" id="908615.SAMN05421540_106137"/>
<reference evidence="5 6" key="1">
    <citation type="submission" date="2016-10" db="EMBL/GenBank/DDBJ databases">
        <authorList>
            <person name="de Groot N.N."/>
        </authorList>
    </citation>
    <scope>NUCLEOTIDE SEQUENCE [LARGE SCALE GENOMIC DNA]</scope>
    <source>
        <strain evidence="5 6">DSM 23581</strain>
    </source>
</reference>
<feature type="chain" id="PRO_5011748212" description="Zinc-dependent metalloprotease" evidence="1">
    <location>
        <begin position="18"/>
        <end position="779"/>
    </location>
</feature>
<evidence type="ECO:0000313" key="5">
    <source>
        <dbReference type="EMBL" id="SEA50711.1"/>
    </source>
</evidence>
<dbReference type="InterPro" id="IPR032534">
    <property type="entry name" value="EcxA_zinc-bd"/>
</dbReference>
<evidence type="ECO:0008006" key="7">
    <source>
        <dbReference type="Google" id="ProtNLM"/>
    </source>
</evidence>
<evidence type="ECO:0000259" key="2">
    <source>
        <dbReference type="Pfam" id="PF16313"/>
    </source>
</evidence>
<dbReference type="RefSeq" id="WP_093244329.1">
    <property type="nucleotide sequence ID" value="NZ_FNQF01000006.1"/>
</dbReference>
<evidence type="ECO:0000313" key="6">
    <source>
        <dbReference type="Proteomes" id="UP000198820"/>
    </source>
</evidence>
<keyword evidence="1" id="KW-0732">Signal</keyword>
<evidence type="ECO:0000259" key="3">
    <source>
        <dbReference type="Pfam" id="PF17148"/>
    </source>
</evidence>
<feature type="domain" description="EcxA zinc-binding" evidence="2">
    <location>
        <begin position="405"/>
        <end position="704"/>
    </location>
</feature>
<dbReference type="CDD" id="cd04276">
    <property type="entry name" value="ZnMc_MMP_like_2"/>
    <property type="match status" value="1"/>
</dbReference>
<dbReference type="EMBL" id="FNQF01000006">
    <property type="protein sequence ID" value="SEA50711.1"/>
    <property type="molecule type" value="Genomic_DNA"/>
</dbReference>
<dbReference type="PANTHER" id="PTHR38478">
    <property type="entry name" value="PEPTIDASE M1A AND M12B"/>
    <property type="match status" value="1"/>
</dbReference>
<keyword evidence="6" id="KW-1185">Reference proteome</keyword>
<accession>A0A1H4BRG1</accession>
<dbReference type="PANTHER" id="PTHR38478:SF1">
    <property type="entry name" value="ZINC DEPENDENT METALLOPROTEASE DOMAIN LIPOPROTEIN"/>
    <property type="match status" value="1"/>
</dbReference>
<name>A0A1H4BRG1_9FLAO</name>
<dbReference type="Pfam" id="PF17148">
    <property type="entry name" value="DUF5117"/>
    <property type="match status" value="1"/>
</dbReference>
<dbReference type="InterPro" id="IPR033428">
    <property type="entry name" value="DUF5118"/>
</dbReference>
<dbReference type="InterPro" id="IPR024079">
    <property type="entry name" value="MetalloPept_cat_dom_sf"/>
</dbReference>
<dbReference type="Pfam" id="PF17162">
    <property type="entry name" value="DUF5118"/>
    <property type="match status" value="1"/>
</dbReference>
<gene>
    <name evidence="5" type="ORF">SAMN05421540_106137</name>
</gene>
<organism evidence="5 6">
    <name type="scientific">Psychroflexus halocasei</name>
    <dbReference type="NCBI Taxonomy" id="908615"/>
    <lineage>
        <taxon>Bacteria</taxon>
        <taxon>Pseudomonadati</taxon>
        <taxon>Bacteroidota</taxon>
        <taxon>Flavobacteriia</taxon>
        <taxon>Flavobacteriales</taxon>
        <taxon>Flavobacteriaceae</taxon>
        <taxon>Psychroflexus</taxon>
    </lineage>
</organism>
<feature type="signal peptide" evidence="1">
    <location>
        <begin position="1"/>
        <end position="17"/>
    </location>
</feature>
<dbReference type="InterPro" id="IPR033413">
    <property type="entry name" value="DUF5117"/>
</dbReference>
<protein>
    <recommendedName>
        <fullName evidence="7">Zinc-dependent metalloprotease</fullName>
    </recommendedName>
</protein>
<dbReference type="Pfam" id="PF16313">
    <property type="entry name" value="DUF4953"/>
    <property type="match status" value="1"/>
</dbReference>
<dbReference type="Gene3D" id="3.40.390.10">
    <property type="entry name" value="Collagenase (Catalytic Domain)"/>
    <property type="match status" value="1"/>
</dbReference>